<accession>A0AB72VBH5</accession>
<evidence type="ECO:0000313" key="1">
    <source>
        <dbReference type="EMBL" id="BAF54769.1"/>
    </source>
</evidence>
<dbReference type="AlphaFoldDB" id="A0AB72VBH5"/>
<reference evidence="1" key="1">
    <citation type="journal article" date="2007" name="Microbiology">
        <title>Comparative analysis of the Corynebacterium glutamicum group and complete genome sequence of strain R.</title>
        <authorList>
            <person name="Yukawa H."/>
            <person name="Omumasaba C.A."/>
            <person name="Nonaka H."/>
            <person name="Kos P."/>
            <person name="Okai N."/>
            <person name="Suzuki N."/>
            <person name="Suda M."/>
            <person name="Tsuge Y."/>
            <person name="Watanabe J."/>
            <person name="Ikeda Y."/>
            <person name="Vertes A.A."/>
            <person name="Inui M."/>
        </authorList>
    </citation>
    <scope>NUCLEOTIDE SEQUENCE</scope>
    <source>
        <strain evidence="1">R</strain>
    </source>
</reference>
<gene>
    <name evidence="1" type="ordered locus">cgR_1775</name>
</gene>
<sequence>MKNRAQERCLPSNFGGQDRVEHVNATLIIMPGSPALVPELAPADAAGARLLASLRAVFDAELANDDRPIELVGSRDEAWFTKHAGNLRAWGAPSVQVSDGHYLPEILQRVALGGFESRVTHVRDRLGSVNDNTVTVLALDGPTGLTTRAPSALVPGASNIDAWCRSLLSGKPGEVPSTSTLIDASLREPQLWLDLSAVATEASTAQLLDSDDTHGVGRYVARWTF</sequence>
<proteinExistence type="predicted"/>
<dbReference type="EMBL" id="AP009044">
    <property type="protein sequence ID" value="BAF54769.1"/>
    <property type="molecule type" value="Genomic_DNA"/>
</dbReference>
<dbReference type="Proteomes" id="UP000006698">
    <property type="component" value="Chromosome"/>
</dbReference>
<name>A0AB72VBH5_CORGB</name>
<protein>
    <submittedName>
        <fullName evidence="1">Uncharacterized protein</fullName>
    </submittedName>
</protein>
<organism evidence="1">
    <name type="scientific">Corynebacterium glutamicum (strain R)</name>
    <dbReference type="NCBI Taxonomy" id="340322"/>
    <lineage>
        <taxon>Bacteria</taxon>
        <taxon>Bacillati</taxon>
        <taxon>Actinomycetota</taxon>
        <taxon>Actinomycetes</taxon>
        <taxon>Mycobacteriales</taxon>
        <taxon>Corynebacteriaceae</taxon>
        <taxon>Corynebacterium</taxon>
    </lineage>
</organism>
<dbReference type="KEGG" id="cgt:cgR_1775"/>